<reference evidence="1 2" key="1">
    <citation type="submission" date="2020-03" db="EMBL/GenBank/DDBJ databases">
        <title>Metabolic flexibility allows generalist bacteria to become dominant in a frequently disturbed ecosystem.</title>
        <authorList>
            <person name="Chen Y.-J."/>
            <person name="Leung P.M."/>
            <person name="Bay S.K."/>
            <person name="Hugenholtz P."/>
            <person name="Kessler A.J."/>
            <person name="Shelley G."/>
            <person name="Waite D.W."/>
            <person name="Cook P.L."/>
            <person name="Greening C."/>
        </authorList>
    </citation>
    <scope>NUCLEOTIDE SEQUENCE [LARGE SCALE GENOMIC DNA]</scope>
    <source>
        <strain evidence="1">SS_bin_28</strain>
    </source>
</reference>
<evidence type="ECO:0000313" key="1">
    <source>
        <dbReference type="EMBL" id="NNF06687.1"/>
    </source>
</evidence>
<dbReference type="AlphaFoldDB" id="A0A7Y2E938"/>
<protein>
    <recommendedName>
        <fullName evidence="3">Phytase-like domain-containing protein</fullName>
    </recommendedName>
</protein>
<gene>
    <name evidence="1" type="ORF">HKN21_08000</name>
</gene>
<name>A0A7Y2E938_UNCEI</name>
<dbReference type="Proteomes" id="UP000547674">
    <property type="component" value="Unassembled WGS sequence"/>
</dbReference>
<sequence>MKNTLHPVLLFNLALTAVSLVFVVFFETNANAAPPAMVQEASGVLRFESKLYLIGDDDPGAYYSLSIPETPGAFIHIRPENLSRVFWPAATLAIDLESIERLADGRLVILSEQLAALVCEAGVVAQYPGPLVKFGERGVEGLAVREVQGGVSRVAVLWEGGYPGSRHMGHEVRPHMGGRALSPVVWVHDLDSGAQDVRIGRRNTIRSFALDVPLPSGREPEAQRFRSPDLVWHKLGSEAREEWGFIAILSSMNDTSPRKFAHHWLQRFDAQGNRVGEPYDLDERLPKAWHGLNWEGLDWFEEGKSLILMYEHDPEGELIVPIIELPRSWRAN</sequence>
<evidence type="ECO:0000313" key="2">
    <source>
        <dbReference type="Proteomes" id="UP000547674"/>
    </source>
</evidence>
<dbReference type="EMBL" id="JABDJR010000315">
    <property type="protein sequence ID" value="NNF06687.1"/>
    <property type="molecule type" value="Genomic_DNA"/>
</dbReference>
<comment type="caution">
    <text evidence="1">The sequence shown here is derived from an EMBL/GenBank/DDBJ whole genome shotgun (WGS) entry which is preliminary data.</text>
</comment>
<organism evidence="1 2">
    <name type="scientific">Eiseniibacteriota bacterium</name>
    <dbReference type="NCBI Taxonomy" id="2212470"/>
    <lineage>
        <taxon>Bacteria</taxon>
        <taxon>Candidatus Eiseniibacteriota</taxon>
    </lineage>
</organism>
<proteinExistence type="predicted"/>
<accession>A0A7Y2E938</accession>
<evidence type="ECO:0008006" key="3">
    <source>
        <dbReference type="Google" id="ProtNLM"/>
    </source>
</evidence>